<evidence type="ECO:0000259" key="3">
    <source>
        <dbReference type="Pfam" id="PF08442"/>
    </source>
</evidence>
<keyword evidence="2" id="KW-0067">ATP-binding</keyword>
<dbReference type="GO" id="GO:0004775">
    <property type="term" value="F:succinate-CoA ligase (ADP-forming) activity"/>
    <property type="evidence" value="ECO:0007669"/>
    <property type="project" value="TreeGrafter"/>
</dbReference>
<sequence length="120" mass="13076">LGTDLVIKAQILAGGRGKGTFDTGLKGGVKMTYSPDEAKQVASKMLGHRLYTKQTGREGKPVSKVIMCEKLFTRREYYFALALERRFGGPVIITSTQGGSNIEEIAAENPDAIIHHPIDI</sequence>
<gene>
    <name evidence="4" type="ORF">OXD698_LOCUS51610</name>
</gene>
<dbReference type="Proteomes" id="UP000663844">
    <property type="component" value="Unassembled WGS sequence"/>
</dbReference>
<dbReference type="Pfam" id="PF08442">
    <property type="entry name" value="ATP-grasp_2"/>
    <property type="match status" value="1"/>
</dbReference>
<keyword evidence="1" id="KW-0816">Tricarboxylic acid cycle</keyword>
<evidence type="ECO:0000256" key="2">
    <source>
        <dbReference type="ARBA" id="ARBA00022840"/>
    </source>
</evidence>
<dbReference type="AlphaFoldDB" id="A0A820PAU6"/>
<dbReference type="EMBL" id="CAJOAZ010026719">
    <property type="protein sequence ID" value="CAF4403732.1"/>
    <property type="molecule type" value="Genomic_DNA"/>
</dbReference>
<evidence type="ECO:0000256" key="1">
    <source>
        <dbReference type="ARBA" id="ARBA00022532"/>
    </source>
</evidence>
<dbReference type="Gene3D" id="3.30.1490.20">
    <property type="entry name" value="ATP-grasp fold, A domain"/>
    <property type="match status" value="1"/>
</dbReference>
<accession>A0A820PAU6</accession>
<dbReference type="GO" id="GO:0005524">
    <property type="term" value="F:ATP binding"/>
    <property type="evidence" value="ECO:0007669"/>
    <property type="project" value="UniProtKB-KW"/>
</dbReference>
<dbReference type="GO" id="GO:0042709">
    <property type="term" value="C:succinate-CoA ligase complex"/>
    <property type="evidence" value="ECO:0007669"/>
    <property type="project" value="TreeGrafter"/>
</dbReference>
<keyword evidence="2" id="KW-0547">Nucleotide-binding</keyword>
<dbReference type="FunFam" id="3.30.1490.20:FF:000004">
    <property type="entry name" value="Succinate--CoA ligase [ADP-forming] subunit beta, mitochondrial"/>
    <property type="match status" value="1"/>
</dbReference>
<name>A0A820PAU6_9BILA</name>
<reference evidence="4" key="1">
    <citation type="submission" date="2021-02" db="EMBL/GenBank/DDBJ databases">
        <authorList>
            <person name="Nowell W R."/>
        </authorList>
    </citation>
    <scope>NUCLEOTIDE SEQUENCE</scope>
</reference>
<comment type="caution">
    <text evidence="4">The sequence shown here is derived from an EMBL/GenBank/DDBJ whole genome shotgun (WGS) entry which is preliminary data.</text>
</comment>
<evidence type="ECO:0000313" key="5">
    <source>
        <dbReference type="Proteomes" id="UP000663844"/>
    </source>
</evidence>
<dbReference type="GO" id="GO:0006099">
    <property type="term" value="P:tricarboxylic acid cycle"/>
    <property type="evidence" value="ECO:0007669"/>
    <property type="project" value="UniProtKB-UniPathway"/>
</dbReference>
<dbReference type="SUPFAM" id="SSF56059">
    <property type="entry name" value="Glutathione synthetase ATP-binding domain-like"/>
    <property type="match status" value="1"/>
</dbReference>
<dbReference type="PANTHER" id="PTHR11815:SF1">
    <property type="entry name" value="SUCCINATE--COA LIGASE [ADP-FORMING] SUBUNIT BETA, MITOCHONDRIAL"/>
    <property type="match status" value="1"/>
</dbReference>
<protein>
    <recommendedName>
        <fullName evidence="3">ATP-grasp fold succinyl-CoA synthetase-type domain-containing protein</fullName>
    </recommendedName>
</protein>
<dbReference type="GO" id="GO:0006104">
    <property type="term" value="P:succinyl-CoA metabolic process"/>
    <property type="evidence" value="ECO:0007669"/>
    <property type="project" value="TreeGrafter"/>
</dbReference>
<organism evidence="4 5">
    <name type="scientific">Adineta steineri</name>
    <dbReference type="NCBI Taxonomy" id="433720"/>
    <lineage>
        <taxon>Eukaryota</taxon>
        <taxon>Metazoa</taxon>
        <taxon>Spiralia</taxon>
        <taxon>Gnathifera</taxon>
        <taxon>Rotifera</taxon>
        <taxon>Eurotatoria</taxon>
        <taxon>Bdelloidea</taxon>
        <taxon>Adinetida</taxon>
        <taxon>Adinetidae</taxon>
        <taxon>Adineta</taxon>
    </lineage>
</organism>
<dbReference type="UniPathway" id="UPA00223">
    <property type="reaction ID" value="UER00999"/>
</dbReference>
<feature type="non-terminal residue" evidence="4">
    <location>
        <position position="1"/>
    </location>
</feature>
<dbReference type="InterPro" id="IPR013815">
    <property type="entry name" value="ATP_grasp_subdomain_1"/>
</dbReference>
<dbReference type="GO" id="GO:0005739">
    <property type="term" value="C:mitochondrion"/>
    <property type="evidence" value="ECO:0007669"/>
    <property type="project" value="TreeGrafter"/>
</dbReference>
<evidence type="ECO:0000313" key="4">
    <source>
        <dbReference type="EMBL" id="CAF4403732.1"/>
    </source>
</evidence>
<feature type="domain" description="ATP-grasp fold succinyl-CoA synthetase-type" evidence="3">
    <location>
        <begin position="3"/>
        <end position="119"/>
    </location>
</feature>
<dbReference type="PANTHER" id="PTHR11815">
    <property type="entry name" value="SUCCINYL-COA SYNTHETASE BETA CHAIN"/>
    <property type="match status" value="1"/>
</dbReference>
<feature type="non-terminal residue" evidence="4">
    <location>
        <position position="120"/>
    </location>
</feature>
<proteinExistence type="predicted"/>
<dbReference type="InterPro" id="IPR013650">
    <property type="entry name" value="ATP-grasp_succ-CoA_synth-type"/>
</dbReference>